<dbReference type="AlphaFoldDB" id="A0A0D1WTD0"/>
<evidence type="ECO:0000256" key="1">
    <source>
        <dbReference type="ARBA" id="ARBA00022723"/>
    </source>
</evidence>
<evidence type="ECO:0000256" key="6">
    <source>
        <dbReference type="SAM" id="MobiDB-lite"/>
    </source>
</evidence>
<keyword evidence="1" id="KW-0479">Metal-binding</keyword>
<gene>
    <name evidence="8" type="ORF">PV11_10113</name>
</gene>
<protein>
    <recommendedName>
        <fullName evidence="7">Xylanolytic transcriptional activator regulatory domain-containing protein</fullName>
    </recommendedName>
</protein>
<feature type="region of interest" description="Disordered" evidence="6">
    <location>
        <begin position="1"/>
        <end position="64"/>
    </location>
</feature>
<dbReference type="HOGENOM" id="CLU_585286_0_0_1"/>
<dbReference type="CDD" id="cd12148">
    <property type="entry name" value="fungal_TF_MHR"/>
    <property type="match status" value="1"/>
</dbReference>
<keyword evidence="4" id="KW-0804">Transcription</keyword>
<proteinExistence type="predicted"/>
<dbReference type="PANTHER" id="PTHR47660">
    <property type="entry name" value="TRANSCRIPTION FACTOR WITH C2H2 AND ZN(2)-CYS(6) DNA BINDING DOMAIN (EUROFUNG)-RELATED-RELATED"/>
    <property type="match status" value="1"/>
</dbReference>
<feature type="compositionally biased region" description="Basic and acidic residues" evidence="6">
    <location>
        <begin position="21"/>
        <end position="40"/>
    </location>
</feature>
<accession>A0A0D1WTD0</accession>
<keyword evidence="2" id="KW-0862">Zinc</keyword>
<keyword evidence="3" id="KW-0805">Transcription regulation</keyword>
<sequence length="545" mass="60951">MTDIDPSCASHATPEGQAVDPEDHGASNWRDDRLADDETRPLTPSVGQGSAPRPPDDNPPPIYLQESQSKILAPMDGQYDAPSCGRTICNALTVEKRIELLFALKSISDIDINDGIFSLNGMKQGIHLYARNISIEYSIVHNEFLLPSKKETKTAMEEAVGGPATPELLWAVITLGWALMRSDNSRELGIACEIQRALRKAVISHPALTLSPPLSLVQTFFFALVFARYQGTREEYGFSVIFHSVLLDAVRRLDLRSSQNHDISASNTMASLYKSWAIWMHKESIKRILLQTFVLDVKHSLLHCGNLTISPADVHLSLPLLEDAWYLNSAEEWTAAMSLVKENSRRFISILEEEWASPRSDKSGNDLQSSSNAILYGMVAVARGTVKQRENAFTNKSAQSLEMVADTMQRYLKAWDRTKTHIRVSTTIQSFLWRNCSCMARLSHTLYEITPMDLQIVAGKNPVEGKFHSAADYMRSKCKIRAWAMQRRSLSGVSCAAKVLRERFCSASDSVHSHHCLWCLYLASMRWFSGEVEGEGITSGRPPKD</sequence>
<evidence type="ECO:0000313" key="8">
    <source>
        <dbReference type="EMBL" id="KIV78391.1"/>
    </source>
</evidence>
<dbReference type="EMBL" id="KN846954">
    <property type="protein sequence ID" value="KIV78391.1"/>
    <property type="molecule type" value="Genomic_DNA"/>
</dbReference>
<organism evidence="8 9">
    <name type="scientific">Exophiala sideris</name>
    <dbReference type="NCBI Taxonomy" id="1016849"/>
    <lineage>
        <taxon>Eukaryota</taxon>
        <taxon>Fungi</taxon>
        <taxon>Dikarya</taxon>
        <taxon>Ascomycota</taxon>
        <taxon>Pezizomycotina</taxon>
        <taxon>Eurotiomycetes</taxon>
        <taxon>Chaetothyriomycetidae</taxon>
        <taxon>Chaetothyriales</taxon>
        <taxon>Herpotrichiellaceae</taxon>
        <taxon>Exophiala</taxon>
    </lineage>
</organism>
<reference evidence="8 9" key="1">
    <citation type="submission" date="2015-01" db="EMBL/GenBank/DDBJ databases">
        <title>The Genome Sequence of Exophiala sideris CBS121828.</title>
        <authorList>
            <consortium name="The Broad Institute Genomics Platform"/>
            <person name="Cuomo C."/>
            <person name="de Hoog S."/>
            <person name="Gorbushina A."/>
            <person name="Stielow B."/>
            <person name="Teixiera M."/>
            <person name="Abouelleil A."/>
            <person name="Chapman S.B."/>
            <person name="Priest M."/>
            <person name="Young S.K."/>
            <person name="Wortman J."/>
            <person name="Nusbaum C."/>
            <person name="Birren B."/>
        </authorList>
    </citation>
    <scope>NUCLEOTIDE SEQUENCE [LARGE SCALE GENOMIC DNA]</scope>
    <source>
        <strain evidence="8 9">CBS 121828</strain>
    </source>
</reference>
<evidence type="ECO:0000256" key="2">
    <source>
        <dbReference type="ARBA" id="ARBA00022833"/>
    </source>
</evidence>
<dbReference type="Pfam" id="PF04082">
    <property type="entry name" value="Fungal_trans"/>
    <property type="match status" value="1"/>
</dbReference>
<evidence type="ECO:0000313" key="9">
    <source>
        <dbReference type="Proteomes" id="UP000053599"/>
    </source>
</evidence>
<dbReference type="GO" id="GO:0003677">
    <property type="term" value="F:DNA binding"/>
    <property type="evidence" value="ECO:0007669"/>
    <property type="project" value="InterPro"/>
</dbReference>
<evidence type="ECO:0000259" key="7">
    <source>
        <dbReference type="Pfam" id="PF04082"/>
    </source>
</evidence>
<evidence type="ECO:0000256" key="4">
    <source>
        <dbReference type="ARBA" id="ARBA00023163"/>
    </source>
</evidence>
<name>A0A0D1WTD0_9EURO</name>
<dbReference type="PANTHER" id="PTHR47660:SF2">
    <property type="entry name" value="TRANSCRIPTION FACTOR WITH C2H2 AND ZN(2)-CYS(6) DNA BINDING DOMAIN (EUROFUNG)"/>
    <property type="match status" value="1"/>
</dbReference>
<evidence type="ECO:0000256" key="5">
    <source>
        <dbReference type="ARBA" id="ARBA00023242"/>
    </source>
</evidence>
<dbReference type="GO" id="GO:0006351">
    <property type="term" value="P:DNA-templated transcription"/>
    <property type="evidence" value="ECO:0007669"/>
    <property type="project" value="InterPro"/>
</dbReference>
<dbReference type="STRING" id="1016849.A0A0D1WTD0"/>
<keyword evidence="5" id="KW-0539">Nucleus</keyword>
<dbReference type="OrthoDB" id="1405595at2759"/>
<feature type="domain" description="Xylanolytic transcriptional activator regulatory" evidence="7">
    <location>
        <begin position="126"/>
        <end position="385"/>
    </location>
</feature>
<dbReference type="InterPro" id="IPR007219">
    <property type="entry name" value="XnlR_reg_dom"/>
</dbReference>
<dbReference type="Proteomes" id="UP000053599">
    <property type="component" value="Unassembled WGS sequence"/>
</dbReference>
<evidence type="ECO:0000256" key="3">
    <source>
        <dbReference type="ARBA" id="ARBA00023015"/>
    </source>
</evidence>
<dbReference type="GO" id="GO:0008270">
    <property type="term" value="F:zinc ion binding"/>
    <property type="evidence" value="ECO:0007669"/>
    <property type="project" value="InterPro"/>
</dbReference>